<dbReference type="Gene3D" id="6.10.250.3150">
    <property type="match status" value="1"/>
</dbReference>
<evidence type="ECO:0000313" key="8">
    <source>
        <dbReference type="Proteomes" id="UP000184080"/>
    </source>
</evidence>
<dbReference type="OrthoDB" id="9809488at2"/>
<dbReference type="EMBL" id="FQZO01000009">
    <property type="protein sequence ID" value="SHJ86044.1"/>
    <property type="molecule type" value="Genomic_DNA"/>
</dbReference>
<dbReference type="Proteomes" id="UP000184080">
    <property type="component" value="Unassembled WGS sequence"/>
</dbReference>
<evidence type="ECO:0000256" key="3">
    <source>
        <dbReference type="SAM" id="MobiDB-lite"/>
    </source>
</evidence>
<evidence type="ECO:0000256" key="1">
    <source>
        <dbReference type="ARBA" id="ARBA00022729"/>
    </source>
</evidence>
<evidence type="ECO:0000313" key="7">
    <source>
        <dbReference type="EMBL" id="SHJ86044.1"/>
    </source>
</evidence>
<accession>A0A1M6MRH4</accession>
<dbReference type="FunFam" id="2.70.70.10:FF:000006">
    <property type="entry name" value="M23 family peptidase"/>
    <property type="match status" value="1"/>
</dbReference>
<dbReference type="InterPro" id="IPR011055">
    <property type="entry name" value="Dup_hybrid_motif"/>
</dbReference>
<feature type="domain" description="Peptidoglycan hydrolase PcsB coiled-coil" evidence="6">
    <location>
        <begin position="120"/>
        <end position="191"/>
    </location>
</feature>
<dbReference type="InterPro" id="IPR050570">
    <property type="entry name" value="Cell_wall_metabolism_enzyme"/>
</dbReference>
<evidence type="ECO:0000256" key="4">
    <source>
        <dbReference type="SAM" id="SignalP"/>
    </source>
</evidence>
<dbReference type="AlphaFoldDB" id="A0A1M6MRH4"/>
<keyword evidence="2" id="KW-0175">Coiled coil</keyword>
<feature type="signal peptide" evidence="4">
    <location>
        <begin position="1"/>
        <end position="24"/>
    </location>
</feature>
<sequence>MSKKYLSIMVASIILCTQISVVQAAPDYIEDKQKNIEQNKEKMKQLEGQKNEVNNNKNAVKSEIDIVNNELEEKASQIAASETKINQIQSKINEMQNKIDVIQDNINTTENKINEIKKNIEEKEAEKKSKEELLGKRLRSMYKNNPYDEFLLILLNSKNLGDLISRAATISRIVETDMSLINKVKSIQLELDKDKELLSKKVEDLNAQKSQVSMEQNSVQATKLDLLNEKKVLDVKAKELKTIENEKQSKYNSLNNEEKKLQKEISSLDNINDELQKQMDKFINELNEKREKEENANKEKPPIEKPTSPDKNSGFIRPTNGILTSPFGMRMHPVYNEMRMHKGIDLASPKGTPIKASKSGVVDFAGVMSGYGNVVIVNHGNGYQTLYAHCNSLLVSRNQSVNQGQVIATVGNTGVGTGDHLHFEVRINGDAVNPLNYIK</sequence>
<dbReference type="PANTHER" id="PTHR21666">
    <property type="entry name" value="PEPTIDASE-RELATED"/>
    <property type="match status" value="1"/>
</dbReference>
<dbReference type="InterPro" id="IPR016047">
    <property type="entry name" value="M23ase_b-sheet_dom"/>
</dbReference>
<organism evidence="7 8">
    <name type="scientific">Clostridium amylolyticum</name>
    <dbReference type="NCBI Taxonomy" id="1121298"/>
    <lineage>
        <taxon>Bacteria</taxon>
        <taxon>Bacillati</taxon>
        <taxon>Bacillota</taxon>
        <taxon>Clostridia</taxon>
        <taxon>Eubacteriales</taxon>
        <taxon>Clostridiaceae</taxon>
        <taxon>Clostridium</taxon>
    </lineage>
</organism>
<dbReference type="CDD" id="cd12797">
    <property type="entry name" value="M23_peptidase"/>
    <property type="match status" value="1"/>
</dbReference>
<evidence type="ECO:0000259" key="5">
    <source>
        <dbReference type="Pfam" id="PF01551"/>
    </source>
</evidence>
<feature type="compositionally biased region" description="Basic and acidic residues" evidence="3">
    <location>
        <begin position="288"/>
        <end position="303"/>
    </location>
</feature>
<dbReference type="RefSeq" id="WP_073011264.1">
    <property type="nucleotide sequence ID" value="NZ_FQZO01000009.1"/>
</dbReference>
<proteinExistence type="predicted"/>
<feature type="domain" description="M23ase beta-sheet core" evidence="5">
    <location>
        <begin position="339"/>
        <end position="434"/>
    </location>
</feature>
<dbReference type="PANTHER" id="PTHR21666:SF270">
    <property type="entry name" value="MUREIN HYDROLASE ACTIVATOR ENVC"/>
    <property type="match status" value="1"/>
</dbReference>
<dbReference type="SUPFAM" id="SSF51261">
    <property type="entry name" value="Duplicated hybrid motif"/>
    <property type="match status" value="1"/>
</dbReference>
<keyword evidence="7" id="KW-0378">Hydrolase</keyword>
<name>A0A1M6MRH4_9CLOT</name>
<reference evidence="7 8" key="1">
    <citation type="submission" date="2016-11" db="EMBL/GenBank/DDBJ databases">
        <authorList>
            <person name="Jaros S."/>
            <person name="Januszkiewicz K."/>
            <person name="Wedrychowicz H."/>
        </authorList>
    </citation>
    <scope>NUCLEOTIDE SEQUENCE [LARGE SCALE GENOMIC DNA]</scope>
    <source>
        <strain evidence="7 8">DSM 21864</strain>
    </source>
</reference>
<keyword evidence="1 4" id="KW-0732">Signal</keyword>
<dbReference type="Gene3D" id="2.70.70.10">
    <property type="entry name" value="Glucose Permease (Domain IIA)"/>
    <property type="match status" value="1"/>
</dbReference>
<dbReference type="Pfam" id="PF01551">
    <property type="entry name" value="Peptidase_M23"/>
    <property type="match status" value="1"/>
</dbReference>
<dbReference type="InterPro" id="IPR057309">
    <property type="entry name" value="PcsB_CC"/>
</dbReference>
<feature type="region of interest" description="Disordered" evidence="3">
    <location>
        <begin position="288"/>
        <end position="319"/>
    </location>
</feature>
<gene>
    <name evidence="7" type="ORF">SAMN05444401_4089</name>
</gene>
<evidence type="ECO:0000256" key="2">
    <source>
        <dbReference type="SAM" id="Coils"/>
    </source>
</evidence>
<keyword evidence="8" id="KW-1185">Reference proteome</keyword>
<feature type="chain" id="PRO_5012432302" evidence="4">
    <location>
        <begin position="25"/>
        <end position="439"/>
    </location>
</feature>
<dbReference type="STRING" id="1121298.SAMN05444401_4089"/>
<feature type="coiled-coil region" evidence="2">
    <location>
        <begin position="29"/>
        <end position="133"/>
    </location>
</feature>
<dbReference type="Pfam" id="PF24568">
    <property type="entry name" value="CC_PcsB"/>
    <property type="match status" value="1"/>
</dbReference>
<protein>
    <submittedName>
        <fullName evidence="7">Murein DD-endopeptidase MepM and murein hydrolase activator NlpD, contain LysM domain</fullName>
    </submittedName>
</protein>
<evidence type="ECO:0000259" key="6">
    <source>
        <dbReference type="Pfam" id="PF24568"/>
    </source>
</evidence>
<dbReference type="GO" id="GO:0004222">
    <property type="term" value="F:metalloendopeptidase activity"/>
    <property type="evidence" value="ECO:0007669"/>
    <property type="project" value="TreeGrafter"/>
</dbReference>